<dbReference type="RefSeq" id="WP_279253030.1">
    <property type="nucleotide sequence ID" value="NZ_SHNP01000004.1"/>
</dbReference>
<dbReference type="CDD" id="cd05327">
    <property type="entry name" value="retinol-DH_like_SDR_c_like"/>
    <property type="match status" value="1"/>
</dbReference>
<dbReference type="PANTHER" id="PTHR24320:SF282">
    <property type="entry name" value="WW DOMAIN-CONTAINING OXIDOREDUCTASE"/>
    <property type="match status" value="1"/>
</dbReference>
<dbReference type="InterPro" id="IPR002347">
    <property type="entry name" value="SDR_fam"/>
</dbReference>
<comment type="similarity">
    <text evidence="1">Belongs to the short-chain dehydrogenases/reductases (SDR) family.</text>
</comment>
<keyword evidence="3" id="KW-0560">Oxidoreductase</keyword>
<reference evidence="5" key="1">
    <citation type="submission" date="2019-02" db="EMBL/GenBank/DDBJ databases">
        <authorList>
            <person name="Li S.-H."/>
        </authorList>
    </citation>
    <scope>NUCLEOTIDE SEQUENCE</scope>
    <source>
        <strain evidence="5">IMCC8485</strain>
    </source>
</reference>
<dbReference type="SUPFAM" id="SSF51735">
    <property type="entry name" value="NAD(P)-binding Rossmann-fold domains"/>
    <property type="match status" value="1"/>
</dbReference>
<keyword evidence="2" id="KW-0521">NADP</keyword>
<evidence type="ECO:0000256" key="1">
    <source>
        <dbReference type="ARBA" id="ARBA00006484"/>
    </source>
</evidence>
<dbReference type="PANTHER" id="PTHR24320">
    <property type="entry name" value="RETINOL DEHYDROGENASE"/>
    <property type="match status" value="1"/>
</dbReference>
<proteinExistence type="inferred from homology"/>
<dbReference type="InterPro" id="IPR036291">
    <property type="entry name" value="NAD(P)-bd_dom_sf"/>
</dbReference>
<evidence type="ECO:0000256" key="4">
    <source>
        <dbReference type="SAM" id="SignalP"/>
    </source>
</evidence>
<dbReference type="EMBL" id="SHNP01000004">
    <property type="protein sequence ID" value="MCX2974232.1"/>
    <property type="molecule type" value="Genomic_DNA"/>
</dbReference>
<dbReference type="Pfam" id="PF00106">
    <property type="entry name" value="adh_short"/>
    <property type="match status" value="1"/>
</dbReference>
<dbReference type="PRINTS" id="PR00081">
    <property type="entry name" value="GDHRDH"/>
</dbReference>
<evidence type="ECO:0000256" key="2">
    <source>
        <dbReference type="ARBA" id="ARBA00022857"/>
    </source>
</evidence>
<evidence type="ECO:0000313" key="5">
    <source>
        <dbReference type="EMBL" id="MCX2974232.1"/>
    </source>
</evidence>
<gene>
    <name evidence="5" type="ORF">EYC87_11620</name>
</gene>
<name>A0ABT3SW50_9GAMM</name>
<keyword evidence="4" id="KW-0732">Signal</keyword>
<keyword evidence="6" id="KW-1185">Reference proteome</keyword>
<organism evidence="5 6">
    <name type="scientific">Candidatus Seongchinamella marina</name>
    <dbReference type="NCBI Taxonomy" id="2518990"/>
    <lineage>
        <taxon>Bacteria</taxon>
        <taxon>Pseudomonadati</taxon>
        <taxon>Pseudomonadota</taxon>
        <taxon>Gammaproteobacteria</taxon>
        <taxon>Cellvibrionales</taxon>
        <taxon>Halieaceae</taxon>
        <taxon>Seongchinamella</taxon>
    </lineage>
</organism>
<dbReference type="Proteomes" id="UP001143307">
    <property type="component" value="Unassembled WGS sequence"/>
</dbReference>
<feature type="chain" id="PRO_5045681941" evidence="4">
    <location>
        <begin position="30"/>
        <end position="338"/>
    </location>
</feature>
<dbReference type="Gene3D" id="3.40.50.720">
    <property type="entry name" value="NAD(P)-binding Rossmann-like Domain"/>
    <property type="match status" value="1"/>
</dbReference>
<comment type="caution">
    <text evidence="5">The sequence shown here is derived from an EMBL/GenBank/DDBJ whole genome shotgun (WGS) entry which is preliminary data.</text>
</comment>
<feature type="signal peptide" evidence="4">
    <location>
        <begin position="1"/>
        <end position="29"/>
    </location>
</feature>
<evidence type="ECO:0000313" key="6">
    <source>
        <dbReference type="Proteomes" id="UP001143307"/>
    </source>
</evidence>
<evidence type="ECO:0000256" key="3">
    <source>
        <dbReference type="ARBA" id="ARBA00023002"/>
    </source>
</evidence>
<accession>A0ABT3SW50</accession>
<sequence>MSKSFSPGFNRRLFIQSAVAAAVFPTAWAYGSPCRGPQPNPPGDLPRGPFGIESTAEQVTAGLDLNGINVVITGCNSGLGYETMRVLASRGAHVIGTARTAEKAEKACASIAGKTTPVVLELGSYESIHACTDSINALNIPLDVLMCNAGIMALPEMKLVNGLEAQFAVNHLGHFLFTNNLMPAVSKAKNARIVILSSCAHFLAPETGIEFDNLDGSKSYAPWAAYGQSKLANGLFAAELSRRLDGTGITANSLHPGVIKTNLGRHLAPREDDKKDEDIYDKTTPQGAATQAYLAAHPAPANISGQYFADSNPALASEHMYNEELAAQLWDVSEKLTS</sequence>
<protein>
    <submittedName>
        <fullName evidence="5">SDR family oxidoreductase</fullName>
    </submittedName>
</protein>